<dbReference type="PANTHER" id="PTHR12346">
    <property type="entry name" value="SIN3B-RELATED"/>
    <property type="match status" value="1"/>
</dbReference>
<evidence type="ECO:0000256" key="3">
    <source>
        <dbReference type="PROSITE-ProRule" id="PRU00810"/>
    </source>
</evidence>
<organism evidence="4 5">
    <name type="scientific">Coprinellus micaceus</name>
    <name type="common">Glistening ink-cap mushroom</name>
    <name type="synonym">Coprinus micaceus</name>
    <dbReference type="NCBI Taxonomy" id="71717"/>
    <lineage>
        <taxon>Eukaryota</taxon>
        <taxon>Fungi</taxon>
        <taxon>Dikarya</taxon>
        <taxon>Basidiomycota</taxon>
        <taxon>Agaricomycotina</taxon>
        <taxon>Agaricomycetes</taxon>
        <taxon>Agaricomycetidae</taxon>
        <taxon>Agaricales</taxon>
        <taxon>Agaricineae</taxon>
        <taxon>Psathyrellaceae</taxon>
        <taxon>Coprinellus</taxon>
    </lineage>
</organism>
<accession>A0A4Y7TXA6</accession>
<sequence>MSDPETGQRRRLEEIDALRYLAAVQRQFKEAPEYYDRFLDAMTDHKNGVTDTLGTVEAVIDLLHPFPGLLLEWNVFLPEGWAVHSSPDPEDSHTSIVNAKTPSGDMTLQKSVPLDLYPLLPPNEREDPAPIFTLLNDVKTHYVENPKIYEQLLKIVQPRPDVDNVCLTSILDMRV</sequence>
<dbReference type="GO" id="GO:0003714">
    <property type="term" value="F:transcription corepressor activity"/>
    <property type="evidence" value="ECO:0007669"/>
    <property type="project" value="InterPro"/>
</dbReference>
<comment type="caution">
    <text evidence="4">The sequence shown here is derived from an EMBL/GenBank/DDBJ whole genome shotgun (WGS) entry which is preliminary data.</text>
</comment>
<dbReference type="GO" id="GO:0005634">
    <property type="term" value="C:nucleus"/>
    <property type="evidence" value="ECO:0007669"/>
    <property type="project" value="UniProtKB-SubCell"/>
</dbReference>
<dbReference type="Pfam" id="PF02671">
    <property type="entry name" value="PAH"/>
    <property type="match status" value="1"/>
</dbReference>
<gene>
    <name evidence="4" type="ORF">FA13DRAFT_387555</name>
</gene>
<dbReference type="PROSITE" id="PS51477">
    <property type="entry name" value="PAH"/>
    <property type="match status" value="1"/>
</dbReference>
<comment type="subcellular location">
    <subcellularLocation>
        <location evidence="1 3">Nucleus</location>
    </subcellularLocation>
</comment>
<dbReference type="STRING" id="71717.A0A4Y7TXA6"/>
<evidence type="ECO:0000256" key="2">
    <source>
        <dbReference type="ARBA" id="ARBA00023242"/>
    </source>
</evidence>
<evidence type="ECO:0000313" key="5">
    <source>
        <dbReference type="Proteomes" id="UP000298030"/>
    </source>
</evidence>
<dbReference type="InterPro" id="IPR039774">
    <property type="entry name" value="Sin3-like"/>
</dbReference>
<dbReference type="Proteomes" id="UP000298030">
    <property type="component" value="Unassembled WGS sequence"/>
</dbReference>
<dbReference type="InterPro" id="IPR003822">
    <property type="entry name" value="PAH"/>
</dbReference>
<dbReference type="EMBL" id="QPFP01000002">
    <property type="protein sequence ID" value="TEB38631.1"/>
    <property type="molecule type" value="Genomic_DNA"/>
</dbReference>
<dbReference type="AlphaFoldDB" id="A0A4Y7TXA6"/>
<keyword evidence="2 3" id="KW-0539">Nucleus</keyword>
<dbReference type="OrthoDB" id="10265969at2759"/>
<protein>
    <recommendedName>
        <fullName evidence="6">PAH2 domain-containing protein</fullName>
    </recommendedName>
</protein>
<dbReference type="Gene3D" id="1.20.1160.11">
    <property type="entry name" value="Paired amphipathic helix"/>
    <property type="match status" value="1"/>
</dbReference>
<dbReference type="SUPFAM" id="SSF47762">
    <property type="entry name" value="PAH2 domain"/>
    <property type="match status" value="1"/>
</dbReference>
<evidence type="ECO:0000313" key="4">
    <source>
        <dbReference type="EMBL" id="TEB38631.1"/>
    </source>
</evidence>
<reference evidence="4 5" key="1">
    <citation type="journal article" date="2019" name="Nat. Ecol. Evol.">
        <title>Megaphylogeny resolves global patterns of mushroom evolution.</title>
        <authorList>
            <person name="Varga T."/>
            <person name="Krizsan K."/>
            <person name="Foldi C."/>
            <person name="Dima B."/>
            <person name="Sanchez-Garcia M."/>
            <person name="Sanchez-Ramirez S."/>
            <person name="Szollosi G.J."/>
            <person name="Szarkandi J.G."/>
            <person name="Papp V."/>
            <person name="Albert L."/>
            <person name="Andreopoulos W."/>
            <person name="Angelini C."/>
            <person name="Antonin V."/>
            <person name="Barry K.W."/>
            <person name="Bougher N.L."/>
            <person name="Buchanan P."/>
            <person name="Buyck B."/>
            <person name="Bense V."/>
            <person name="Catcheside P."/>
            <person name="Chovatia M."/>
            <person name="Cooper J."/>
            <person name="Damon W."/>
            <person name="Desjardin D."/>
            <person name="Finy P."/>
            <person name="Geml J."/>
            <person name="Haridas S."/>
            <person name="Hughes K."/>
            <person name="Justo A."/>
            <person name="Karasinski D."/>
            <person name="Kautmanova I."/>
            <person name="Kiss B."/>
            <person name="Kocsube S."/>
            <person name="Kotiranta H."/>
            <person name="LaButti K.M."/>
            <person name="Lechner B.E."/>
            <person name="Liimatainen K."/>
            <person name="Lipzen A."/>
            <person name="Lukacs Z."/>
            <person name="Mihaltcheva S."/>
            <person name="Morgado L.N."/>
            <person name="Niskanen T."/>
            <person name="Noordeloos M.E."/>
            <person name="Ohm R.A."/>
            <person name="Ortiz-Santana B."/>
            <person name="Ovrebo C."/>
            <person name="Racz N."/>
            <person name="Riley R."/>
            <person name="Savchenko A."/>
            <person name="Shiryaev A."/>
            <person name="Soop K."/>
            <person name="Spirin V."/>
            <person name="Szebenyi C."/>
            <person name="Tomsovsky M."/>
            <person name="Tulloss R.E."/>
            <person name="Uehling J."/>
            <person name="Grigoriev I.V."/>
            <person name="Vagvolgyi C."/>
            <person name="Papp T."/>
            <person name="Martin F.M."/>
            <person name="Miettinen O."/>
            <person name="Hibbett D.S."/>
            <person name="Nagy L.G."/>
        </authorList>
    </citation>
    <scope>NUCLEOTIDE SEQUENCE [LARGE SCALE GENOMIC DNA]</scope>
    <source>
        <strain evidence="4 5">FP101781</strain>
    </source>
</reference>
<evidence type="ECO:0008006" key="6">
    <source>
        <dbReference type="Google" id="ProtNLM"/>
    </source>
</evidence>
<keyword evidence="5" id="KW-1185">Reference proteome</keyword>
<dbReference type="InterPro" id="IPR036600">
    <property type="entry name" value="PAH_sf"/>
</dbReference>
<evidence type="ECO:0000256" key="1">
    <source>
        <dbReference type="ARBA" id="ARBA00004123"/>
    </source>
</evidence>
<proteinExistence type="predicted"/>
<name>A0A4Y7TXA6_COPMI</name>